<feature type="transmembrane region" description="Helical" evidence="7">
    <location>
        <begin position="169"/>
        <end position="189"/>
    </location>
</feature>
<name>A0A3A1U543_9MICO</name>
<dbReference type="Gene3D" id="1.10.3720.10">
    <property type="entry name" value="MetI-like"/>
    <property type="match status" value="1"/>
</dbReference>
<feature type="domain" description="ABC transmembrane type-1" evidence="8">
    <location>
        <begin position="98"/>
        <end position="287"/>
    </location>
</feature>
<dbReference type="PANTHER" id="PTHR32243:SF18">
    <property type="entry name" value="INNER MEMBRANE ABC TRANSPORTER PERMEASE PROTEIN YCJP"/>
    <property type="match status" value="1"/>
</dbReference>
<comment type="similarity">
    <text evidence="7">Belongs to the binding-protein-dependent transport system permease family.</text>
</comment>
<evidence type="ECO:0000256" key="6">
    <source>
        <dbReference type="ARBA" id="ARBA00023136"/>
    </source>
</evidence>
<feature type="transmembrane region" description="Helical" evidence="7">
    <location>
        <begin position="133"/>
        <end position="157"/>
    </location>
</feature>
<evidence type="ECO:0000256" key="3">
    <source>
        <dbReference type="ARBA" id="ARBA00022475"/>
    </source>
</evidence>
<accession>A0A3A1U543</accession>
<dbReference type="AlphaFoldDB" id="A0A3A1U543"/>
<keyword evidence="2 7" id="KW-0813">Transport</keyword>
<keyword evidence="10" id="KW-1185">Reference proteome</keyword>
<dbReference type="InterPro" id="IPR035906">
    <property type="entry name" value="MetI-like_sf"/>
</dbReference>
<dbReference type="RefSeq" id="WP_119480939.1">
    <property type="nucleotide sequence ID" value="NZ_QXTG01000001.1"/>
</dbReference>
<evidence type="ECO:0000256" key="2">
    <source>
        <dbReference type="ARBA" id="ARBA00022448"/>
    </source>
</evidence>
<proteinExistence type="inferred from homology"/>
<feature type="transmembrane region" description="Helical" evidence="7">
    <location>
        <begin position="210"/>
        <end position="232"/>
    </location>
</feature>
<dbReference type="Pfam" id="PF00528">
    <property type="entry name" value="BPD_transp_1"/>
    <property type="match status" value="1"/>
</dbReference>
<evidence type="ECO:0000256" key="1">
    <source>
        <dbReference type="ARBA" id="ARBA00004651"/>
    </source>
</evidence>
<feature type="transmembrane region" description="Helical" evidence="7">
    <location>
        <begin position="40"/>
        <end position="59"/>
    </location>
</feature>
<feature type="transmembrane region" description="Helical" evidence="7">
    <location>
        <begin position="266"/>
        <end position="287"/>
    </location>
</feature>
<reference evidence="10" key="1">
    <citation type="submission" date="2018-09" db="EMBL/GenBank/DDBJ databases">
        <authorList>
            <person name="Kim I."/>
        </authorList>
    </citation>
    <scope>NUCLEOTIDE SEQUENCE [LARGE SCALE GENOMIC DNA]</scope>
    <source>
        <strain evidence="10">DD4a</strain>
    </source>
</reference>
<protein>
    <submittedName>
        <fullName evidence="9">Carbohydrate ABC transporter permease</fullName>
    </submittedName>
</protein>
<evidence type="ECO:0000313" key="9">
    <source>
        <dbReference type="EMBL" id="RIX30577.1"/>
    </source>
</evidence>
<dbReference type="EMBL" id="QXTG01000001">
    <property type="protein sequence ID" value="RIX30577.1"/>
    <property type="molecule type" value="Genomic_DNA"/>
</dbReference>
<dbReference type="CDD" id="cd06261">
    <property type="entry name" value="TM_PBP2"/>
    <property type="match status" value="1"/>
</dbReference>
<comment type="caution">
    <text evidence="9">The sequence shown here is derived from an EMBL/GenBank/DDBJ whole genome shotgun (WGS) entry which is preliminary data.</text>
</comment>
<dbReference type="Proteomes" id="UP000265742">
    <property type="component" value="Unassembled WGS sequence"/>
</dbReference>
<keyword evidence="4 7" id="KW-0812">Transmembrane</keyword>
<evidence type="ECO:0000256" key="4">
    <source>
        <dbReference type="ARBA" id="ARBA00022692"/>
    </source>
</evidence>
<dbReference type="SUPFAM" id="SSF161098">
    <property type="entry name" value="MetI-like"/>
    <property type="match status" value="1"/>
</dbReference>
<dbReference type="InterPro" id="IPR000515">
    <property type="entry name" value="MetI-like"/>
</dbReference>
<keyword evidence="5 7" id="KW-1133">Transmembrane helix</keyword>
<dbReference type="GO" id="GO:0005886">
    <property type="term" value="C:plasma membrane"/>
    <property type="evidence" value="ECO:0007669"/>
    <property type="project" value="UniProtKB-SubCell"/>
</dbReference>
<keyword evidence="6 7" id="KW-0472">Membrane</keyword>
<feature type="transmembrane region" description="Helical" evidence="7">
    <location>
        <begin position="98"/>
        <end position="121"/>
    </location>
</feature>
<comment type="subcellular location">
    <subcellularLocation>
        <location evidence="1 7">Cell membrane</location>
        <topology evidence="1 7">Multi-pass membrane protein</topology>
    </subcellularLocation>
</comment>
<dbReference type="InterPro" id="IPR050901">
    <property type="entry name" value="BP-dep_ABC_trans_perm"/>
</dbReference>
<feature type="transmembrane region" description="Helical" evidence="7">
    <location>
        <begin position="238"/>
        <end position="259"/>
    </location>
</feature>
<evidence type="ECO:0000259" key="8">
    <source>
        <dbReference type="PROSITE" id="PS50928"/>
    </source>
</evidence>
<evidence type="ECO:0000313" key="10">
    <source>
        <dbReference type="Proteomes" id="UP000265742"/>
    </source>
</evidence>
<dbReference type="OrthoDB" id="9794684at2"/>
<keyword evidence="3" id="KW-1003">Cell membrane</keyword>
<dbReference type="GO" id="GO:0055085">
    <property type="term" value="P:transmembrane transport"/>
    <property type="evidence" value="ECO:0007669"/>
    <property type="project" value="InterPro"/>
</dbReference>
<gene>
    <name evidence="9" type="ORF">D1781_03935</name>
</gene>
<sequence length="302" mass="31595">MPGVAAMSATAGPVVAGAERAVLGRSRARRRRGRARDVRTALQAAVIALWCLLPVYWLVVASIRQPASYYATTLWPTSPTLANYREAFRPGNLLVPGLVHSLGIAAATTGIVMLLAVSGAYAIARFRFRGRGVVVGAVLAASMLPQVTLLTPLFAFFSTIGWASTFQALIVPDVALAMPFAVVTLSIFFSDAPWELEDAARVDGCTRAQAVRRVLLPLLGPAVVTVALLTFIATWNEYIVAAVLAVQPTITVTVVVANFSGQLAGGAATMAAGVVASAPLVLLVLVFQRRITAGLTAGSLKG</sequence>
<evidence type="ECO:0000256" key="5">
    <source>
        <dbReference type="ARBA" id="ARBA00022989"/>
    </source>
</evidence>
<dbReference type="PANTHER" id="PTHR32243">
    <property type="entry name" value="MALTOSE TRANSPORT SYSTEM PERMEASE-RELATED"/>
    <property type="match status" value="1"/>
</dbReference>
<dbReference type="PROSITE" id="PS50928">
    <property type="entry name" value="ABC_TM1"/>
    <property type="match status" value="1"/>
</dbReference>
<organism evidence="9 10">
    <name type="scientific">Amnibacterium setariae</name>
    <dbReference type="NCBI Taxonomy" id="2306585"/>
    <lineage>
        <taxon>Bacteria</taxon>
        <taxon>Bacillati</taxon>
        <taxon>Actinomycetota</taxon>
        <taxon>Actinomycetes</taxon>
        <taxon>Micrococcales</taxon>
        <taxon>Microbacteriaceae</taxon>
        <taxon>Amnibacterium</taxon>
    </lineage>
</organism>
<evidence type="ECO:0000256" key="7">
    <source>
        <dbReference type="RuleBase" id="RU363032"/>
    </source>
</evidence>